<name>A0A450T1F9_9GAMM</name>
<sequence length="75" mass="8291">MNSREFKRWLAHQGVTFESGKGGRLKVRLNSHQSVLPMHSAELKKGMASGRRMLAGETGMLRNHGIVCPVSGYLP</sequence>
<organism evidence="1">
    <name type="scientific">Candidatus Kentrum sp. FW</name>
    <dbReference type="NCBI Taxonomy" id="2126338"/>
    <lineage>
        <taxon>Bacteria</taxon>
        <taxon>Pseudomonadati</taxon>
        <taxon>Pseudomonadota</taxon>
        <taxon>Gammaproteobacteria</taxon>
        <taxon>Candidatus Kentrum</taxon>
    </lineage>
</organism>
<accession>A0A450T1F9</accession>
<evidence type="ECO:0008006" key="2">
    <source>
        <dbReference type="Google" id="ProtNLM"/>
    </source>
</evidence>
<gene>
    <name evidence="1" type="ORF">BECKFW1821B_GA0114236_105513</name>
</gene>
<proteinExistence type="predicted"/>
<dbReference type="EMBL" id="CAADFD010000055">
    <property type="protein sequence ID" value="VFJ60303.1"/>
    <property type="molecule type" value="Genomic_DNA"/>
</dbReference>
<evidence type="ECO:0000313" key="1">
    <source>
        <dbReference type="EMBL" id="VFJ60303.1"/>
    </source>
</evidence>
<reference evidence="1" key="1">
    <citation type="submission" date="2019-02" db="EMBL/GenBank/DDBJ databases">
        <authorList>
            <person name="Gruber-Vodicka R. H."/>
            <person name="Seah K. B. B."/>
        </authorList>
    </citation>
    <scope>NUCLEOTIDE SEQUENCE</scope>
    <source>
        <strain evidence="1">BECK_BZ106</strain>
    </source>
</reference>
<protein>
    <recommendedName>
        <fullName evidence="2">mRNA interferase HicA</fullName>
    </recommendedName>
</protein>
<dbReference type="AlphaFoldDB" id="A0A450T1F9"/>